<dbReference type="Pfam" id="PF05857">
    <property type="entry name" value="TraX"/>
    <property type="match status" value="2"/>
</dbReference>
<feature type="transmembrane region" description="Helical" evidence="1">
    <location>
        <begin position="148"/>
        <end position="166"/>
    </location>
</feature>
<keyword evidence="1" id="KW-1133">Transmembrane helix</keyword>
<sequence length="326" mass="37006">MNNSAVQLELRRRSALSLDGSTLKIIAMTAMLIDHIAAVILIHPEINGNHPAFVHTGQYMRMAGRLAFPIFCFLLVEGFMYTGNRQKYAMRLIAFAFLSEIPFDLAFSGQIVNLAKQNVFFTLWIGLLVMMGFEYLRSRETDPRRFSLRAVMGLLACTFLSAFYVLPSGLQMLNETFHAFGSSAQITLPQSTLGNLLWVNGLVWIIIYLAVSSRIPVQRLNKALEMAFVTFIGVVLATVLRTDYSGFGIMTIAAMYVFRRQRVKSMLAGSFILTCMSLIEIWAFLNAGLIRFYNGKRGLKQKYVFYFFYPVHLFLLYLIAILIKKS</sequence>
<evidence type="ECO:0000256" key="1">
    <source>
        <dbReference type="SAM" id="Phobius"/>
    </source>
</evidence>
<protein>
    <recommendedName>
        <fullName evidence="4">Conjugal transfer protein TraX</fullName>
    </recommendedName>
</protein>
<evidence type="ECO:0000313" key="3">
    <source>
        <dbReference type="Proteomes" id="UP000092573"/>
    </source>
</evidence>
<dbReference type="InterPro" id="IPR008875">
    <property type="entry name" value="TraX"/>
</dbReference>
<evidence type="ECO:0008006" key="4">
    <source>
        <dbReference type="Google" id="ProtNLM"/>
    </source>
</evidence>
<feature type="transmembrane region" description="Helical" evidence="1">
    <location>
        <begin position="118"/>
        <end position="136"/>
    </location>
</feature>
<reference evidence="2 3" key="1">
    <citation type="submission" date="2016-01" db="EMBL/GenBank/DDBJ databases">
        <title>Complete Genome Sequence of Paenibacillus yonginensis DCY84, a novel Plant Growth-Promoting Bacteria with Elicitation of Induced Systemic Resistance.</title>
        <authorList>
            <person name="Kim Y.J."/>
            <person name="Yang D.C."/>
            <person name="Sukweenadhi J."/>
        </authorList>
    </citation>
    <scope>NUCLEOTIDE SEQUENCE [LARGE SCALE GENOMIC DNA]</scope>
    <source>
        <strain evidence="2 3">DCY84</strain>
    </source>
</reference>
<gene>
    <name evidence="2" type="ORF">AWM70_07485</name>
</gene>
<name>A0A1B1MZ52_9BACL</name>
<dbReference type="OrthoDB" id="9781069at2"/>
<dbReference type="EMBL" id="CP014167">
    <property type="protein sequence ID" value="ANS74443.1"/>
    <property type="molecule type" value="Genomic_DNA"/>
</dbReference>
<accession>A0A1B1MZ52</accession>
<organism evidence="2 3">
    <name type="scientific">Paenibacillus yonginensis</name>
    <dbReference type="NCBI Taxonomy" id="1462996"/>
    <lineage>
        <taxon>Bacteria</taxon>
        <taxon>Bacillati</taxon>
        <taxon>Bacillota</taxon>
        <taxon>Bacilli</taxon>
        <taxon>Bacillales</taxon>
        <taxon>Paenibacillaceae</taxon>
        <taxon>Paenibacillus</taxon>
    </lineage>
</organism>
<evidence type="ECO:0000313" key="2">
    <source>
        <dbReference type="EMBL" id="ANS74443.1"/>
    </source>
</evidence>
<dbReference type="Proteomes" id="UP000092573">
    <property type="component" value="Chromosome"/>
</dbReference>
<dbReference type="STRING" id="1462996.AWM70_07485"/>
<feature type="transmembrane region" description="Helical" evidence="1">
    <location>
        <begin position="92"/>
        <end position="112"/>
    </location>
</feature>
<proteinExistence type="predicted"/>
<keyword evidence="3" id="KW-1185">Reference proteome</keyword>
<feature type="transmembrane region" description="Helical" evidence="1">
    <location>
        <begin position="266"/>
        <end position="285"/>
    </location>
</feature>
<keyword evidence="1" id="KW-0812">Transmembrane</keyword>
<dbReference type="AlphaFoldDB" id="A0A1B1MZ52"/>
<dbReference type="RefSeq" id="WP_068695124.1">
    <property type="nucleotide sequence ID" value="NZ_CP014167.1"/>
</dbReference>
<keyword evidence="1" id="KW-0472">Membrane</keyword>
<feature type="transmembrane region" description="Helical" evidence="1">
    <location>
        <begin position="21"/>
        <end position="42"/>
    </location>
</feature>
<feature type="transmembrane region" description="Helical" evidence="1">
    <location>
        <begin position="192"/>
        <end position="211"/>
    </location>
</feature>
<feature type="transmembrane region" description="Helical" evidence="1">
    <location>
        <begin position="305"/>
        <end position="323"/>
    </location>
</feature>
<feature type="transmembrane region" description="Helical" evidence="1">
    <location>
        <begin position="62"/>
        <end position="80"/>
    </location>
</feature>
<dbReference type="KEGG" id="pyg:AWM70_07485"/>